<reference evidence="1" key="1">
    <citation type="submission" date="2021-05" db="EMBL/GenBank/DDBJ databases">
        <title>Comparative genomics of three Colletotrichum scovillei strains and genetic complementation revealed genes involved fungal growth and virulence on chili pepper.</title>
        <authorList>
            <person name="Hsieh D.-K."/>
            <person name="Chuang S.-C."/>
            <person name="Chen C.-Y."/>
            <person name="Chao Y.-T."/>
            <person name="Lu M.-Y.J."/>
            <person name="Lee M.-H."/>
            <person name="Shih M.-C."/>
        </authorList>
    </citation>
    <scope>NUCLEOTIDE SEQUENCE</scope>
    <source>
        <strain evidence="1">Coll-153</strain>
    </source>
</reference>
<sequence length="134" mass="15377">MEPPRHIRNGAAREFVLNRTNEPFTATQNIPNLATWQPGNPLNPRLNPARRPLLGSAQLQCPFTAALNSRQRKRKAWMCQRKVFIHHRCGHKITELIEQCETFECPGITHKPVISNRYTCIVRTLPTFASSSYN</sequence>
<keyword evidence="2" id="KW-1185">Reference proteome</keyword>
<proteinExistence type="predicted"/>
<accession>A0A9P7QUH4</accession>
<evidence type="ECO:0000313" key="2">
    <source>
        <dbReference type="Proteomes" id="UP000699042"/>
    </source>
</evidence>
<dbReference type="AlphaFoldDB" id="A0A9P7QUH4"/>
<organism evidence="1 2">
    <name type="scientific">Colletotrichum scovillei</name>
    <dbReference type="NCBI Taxonomy" id="1209932"/>
    <lineage>
        <taxon>Eukaryota</taxon>
        <taxon>Fungi</taxon>
        <taxon>Dikarya</taxon>
        <taxon>Ascomycota</taxon>
        <taxon>Pezizomycotina</taxon>
        <taxon>Sordariomycetes</taxon>
        <taxon>Hypocreomycetidae</taxon>
        <taxon>Glomerellales</taxon>
        <taxon>Glomerellaceae</taxon>
        <taxon>Colletotrichum</taxon>
        <taxon>Colletotrichum acutatum species complex</taxon>
    </lineage>
</organism>
<name>A0A9P7QUH4_9PEZI</name>
<dbReference type="Proteomes" id="UP000699042">
    <property type="component" value="Unassembled WGS sequence"/>
</dbReference>
<gene>
    <name evidence="1" type="ORF">JMJ77_010488</name>
</gene>
<comment type="caution">
    <text evidence="1">The sequence shown here is derived from an EMBL/GenBank/DDBJ whole genome shotgun (WGS) entry which is preliminary data.</text>
</comment>
<protein>
    <submittedName>
        <fullName evidence="1">Uncharacterized protein</fullName>
    </submittedName>
</protein>
<evidence type="ECO:0000313" key="1">
    <source>
        <dbReference type="EMBL" id="KAG7042389.1"/>
    </source>
</evidence>
<dbReference type="EMBL" id="JAESDN010000013">
    <property type="protein sequence ID" value="KAG7042389.1"/>
    <property type="molecule type" value="Genomic_DNA"/>
</dbReference>